<dbReference type="EMBL" id="SWKV01000276">
    <property type="protein sequence ID" value="KAF3029150.1"/>
    <property type="molecule type" value="Genomic_DNA"/>
</dbReference>
<proteinExistence type="predicted"/>
<protein>
    <submittedName>
        <fullName evidence="2">Uncharacterized protein</fullName>
    </submittedName>
</protein>
<organism evidence="2 3">
    <name type="scientific">Didymella heteroderae</name>
    <dbReference type="NCBI Taxonomy" id="1769908"/>
    <lineage>
        <taxon>Eukaryota</taxon>
        <taxon>Fungi</taxon>
        <taxon>Dikarya</taxon>
        <taxon>Ascomycota</taxon>
        <taxon>Pezizomycotina</taxon>
        <taxon>Dothideomycetes</taxon>
        <taxon>Pleosporomycetidae</taxon>
        <taxon>Pleosporales</taxon>
        <taxon>Pleosporineae</taxon>
        <taxon>Didymellaceae</taxon>
        <taxon>Didymella</taxon>
    </lineage>
</organism>
<evidence type="ECO:0000313" key="2">
    <source>
        <dbReference type="EMBL" id="KAF3029150.1"/>
    </source>
</evidence>
<dbReference type="Proteomes" id="UP000758155">
    <property type="component" value="Unassembled WGS sequence"/>
</dbReference>
<accession>A0A9P4WFF3</accession>
<comment type="caution">
    <text evidence="2">The sequence shown here is derived from an EMBL/GenBank/DDBJ whole genome shotgun (WGS) entry which is preliminary data.</text>
</comment>
<feature type="region of interest" description="Disordered" evidence="1">
    <location>
        <begin position="70"/>
        <end position="92"/>
    </location>
</feature>
<evidence type="ECO:0000313" key="3">
    <source>
        <dbReference type="Proteomes" id="UP000758155"/>
    </source>
</evidence>
<evidence type="ECO:0000256" key="1">
    <source>
        <dbReference type="SAM" id="MobiDB-lite"/>
    </source>
</evidence>
<name>A0A9P4WFF3_9PLEO</name>
<gene>
    <name evidence="2" type="ORF">E8E12_000528</name>
</gene>
<sequence length="384" mass="42442">MDFEIPQNITFTTDGVSWGLSSSQSEDLDEFLAIFDCACANGEPLDATEFAKAQGLGMMREFHYIDQSSSVNSGAVTEESGGRQTPSRTVVDGPTVIANPDRATGPKVKALSISQVTALGIEPMSPERPELAMTQVTAFEVPPKVPQVPVLAMSQVTTLDLKAKLLETSNVIISPIKTLDLSHTPTLEILQADAHNPNSTSSSTQVNLSSVSRSIMVAKAGKVVCALSTLSSHLFGHTLAIKEFPRLLYHHRCLATFVEMSNAAPSLPSQALMRRDEPTSPADHVQLIDAHLSNITTTAKASRIRIYAVQLYLHALEQQADEALQREKVRTKQLQDLQKRYEKAMSKLRLSRIQTLRLRVELRLARDADLWHPARRRRNRTRRC</sequence>
<keyword evidence="3" id="KW-1185">Reference proteome</keyword>
<dbReference type="AlphaFoldDB" id="A0A9P4WFF3"/>
<dbReference type="OrthoDB" id="10610420at2759"/>
<reference evidence="2" key="1">
    <citation type="submission" date="2019-04" db="EMBL/GenBank/DDBJ databases">
        <title>Sequencing of skin fungus with MAO and IRED activity.</title>
        <authorList>
            <person name="Marsaioli A.J."/>
            <person name="Bonatto J.M.C."/>
            <person name="Reis Junior O."/>
        </authorList>
    </citation>
    <scope>NUCLEOTIDE SEQUENCE</scope>
    <source>
        <strain evidence="2">28M1</strain>
    </source>
</reference>